<evidence type="ECO:0000313" key="2">
    <source>
        <dbReference type="Proteomes" id="UP000501690"/>
    </source>
</evidence>
<sequence>MTLSLGLVKSRSSFHRDPLLGIGKVQILPSSRPSPWDWSSSDPPLLTTLSLGMVTFCVLLSDNDPLLGNDQVRVMALSDGMVIDLFLYIKALYDGMVIDFFLYIKTLSDEMVIDFFLYIKALSDGMVIDFFLYIKTLSDGMVIDFLMFTSRPSPMEWSLIFFCLHQGPLRWNGL</sequence>
<evidence type="ECO:0000313" key="1">
    <source>
        <dbReference type="EMBL" id="QCE00139.1"/>
    </source>
</evidence>
<name>A0A4D6MIX1_VIGUN</name>
<gene>
    <name evidence="1" type="ORF">DEO72_LG7g1425</name>
</gene>
<dbReference type="AlphaFoldDB" id="A0A4D6MIX1"/>
<organism evidence="1 2">
    <name type="scientific">Vigna unguiculata</name>
    <name type="common">Cowpea</name>
    <dbReference type="NCBI Taxonomy" id="3917"/>
    <lineage>
        <taxon>Eukaryota</taxon>
        <taxon>Viridiplantae</taxon>
        <taxon>Streptophyta</taxon>
        <taxon>Embryophyta</taxon>
        <taxon>Tracheophyta</taxon>
        <taxon>Spermatophyta</taxon>
        <taxon>Magnoliopsida</taxon>
        <taxon>eudicotyledons</taxon>
        <taxon>Gunneridae</taxon>
        <taxon>Pentapetalae</taxon>
        <taxon>rosids</taxon>
        <taxon>fabids</taxon>
        <taxon>Fabales</taxon>
        <taxon>Fabaceae</taxon>
        <taxon>Papilionoideae</taxon>
        <taxon>50 kb inversion clade</taxon>
        <taxon>NPAAA clade</taxon>
        <taxon>indigoferoid/millettioid clade</taxon>
        <taxon>Phaseoleae</taxon>
        <taxon>Vigna</taxon>
    </lineage>
</organism>
<dbReference type="Proteomes" id="UP000501690">
    <property type="component" value="Linkage Group LG7"/>
</dbReference>
<reference evidence="1 2" key="1">
    <citation type="submission" date="2019-04" db="EMBL/GenBank/DDBJ databases">
        <title>An improved genome assembly and genetic linkage map for asparagus bean, Vigna unguiculata ssp. sesquipedialis.</title>
        <authorList>
            <person name="Xia Q."/>
            <person name="Zhang R."/>
            <person name="Dong Y."/>
        </authorList>
    </citation>
    <scope>NUCLEOTIDE SEQUENCE [LARGE SCALE GENOMIC DNA]</scope>
    <source>
        <tissue evidence="1">Leaf</tissue>
    </source>
</reference>
<protein>
    <submittedName>
        <fullName evidence="1">Uncharacterized protein</fullName>
    </submittedName>
</protein>
<accession>A0A4D6MIX1</accession>
<keyword evidence="2" id="KW-1185">Reference proteome</keyword>
<dbReference type="EMBL" id="CP039351">
    <property type="protein sequence ID" value="QCE00139.1"/>
    <property type="molecule type" value="Genomic_DNA"/>
</dbReference>
<proteinExistence type="predicted"/>